<dbReference type="InterPro" id="IPR000864">
    <property type="entry name" value="Prot_inh_pot1"/>
</dbReference>
<dbReference type="GO" id="GO:0009611">
    <property type="term" value="P:response to wounding"/>
    <property type="evidence" value="ECO:0007669"/>
    <property type="project" value="InterPro"/>
</dbReference>
<keyword evidence="4" id="KW-1185">Reference proteome</keyword>
<dbReference type="InterPro" id="IPR036354">
    <property type="entry name" value="Prot_inh_pot1_sf"/>
</dbReference>
<dbReference type="Gene3D" id="3.30.10.10">
    <property type="entry name" value="Trypsin Inhibitor V, subunit A"/>
    <property type="match status" value="1"/>
</dbReference>
<name>A0A6J1HFK9_CUCMO</name>
<reference evidence="5" key="1">
    <citation type="submission" date="2025-08" db="UniProtKB">
        <authorList>
            <consortium name="RefSeq"/>
        </authorList>
    </citation>
    <scope>IDENTIFICATION</scope>
    <source>
        <tissue evidence="5">Young leaves</tissue>
    </source>
</reference>
<accession>A0A6J1HFK9</accession>
<gene>
    <name evidence="5" type="primary">LOC111463862</name>
</gene>
<evidence type="ECO:0000313" key="5">
    <source>
        <dbReference type="RefSeq" id="XP_022963567.1"/>
    </source>
</evidence>
<evidence type="ECO:0000256" key="2">
    <source>
        <dbReference type="ARBA" id="ARBA00022690"/>
    </source>
</evidence>
<dbReference type="RefSeq" id="XP_022963567.1">
    <property type="nucleotide sequence ID" value="XM_023107799.1"/>
</dbReference>
<dbReference type="PANTHER" id="PTHR33091">
    <property type="entry name" value="PROTEIN, PUTATIVE, EXPRESSED-RELATED"/>
    <property type="match status" value="1"/>
</dbReference>
<dbReference type="PROSITE" id="PS00285">
    <property type="entry name" value="POTATO_INHIBITOR"/>
    <property type="match status" value="1"/>
</dbReference>
<proteinExistence type="inferred from homology"/>
<dbReference type="KEGG" id="cmos:111463862"/>
<dbReference type="GO" id="GO:0004867">
    <property type="term" value="F:serine-type endopeptidase inhibitor activity"/>
    <property type="evidence" value="ECO:0007669"/>
    <property type="project" value="UniProtKB-KW"/>
</dbReference>
<dbReference type="Pfam" id="PF00280">
    <property type="entry name" value="potato_inhibit"/>
    <property type="match status" value="1"/>
</dbReference>
<keyword evidence="3" id="KW-0722">Serine protease inhibitor</keyword>
<dbReference type="AlphaFoldDB" id="A0A6J1HFK9"/>
<dbReference type="Proteomes" id="UP000504609">
    <property type="component" value="Unplaced"/>
</dbReference>
<evidence type="ECO:0000256" key="3">
    <source>
        <dbReference type="ARBA" id="ARBA00022900"/>
    </source>
</evidence>
<dbReference type="PANTHER" id="PTHR33091:SF53">
    <property type="entry name" value="OS08G0441300 PROTEIN"/>
    <property type="match status" value="1"/>
</dbReference>
<evidence type="ECO:0000256" key="1">
    <source>
        <dbReference type="ARBA" id="ARBA00008210"/>
    </source>
</evidence>
<comment type="similarity">
    <text evidence="1">Belongs to the protease inhibitor I13 (potato type I serine protease inhibitor) family.</text>
</comment>
<organism evidence="4 5">
    <name type="scientific">Cucurbita moschata</name>
    <name type="common">Winter crookneck squash</name>
    <name type="synonym">Cucurbita pepo var. moschata</name>
    <dbReference type="NCBI Taxonomy" id="3662"/>
    <lineage>
        <taxon>Eukaryota</taxon>
        <taxon>Viridiplantae</taxon>
        <taxon>Streptophyta</taxon>
        <taxon>Embryophyta</taxon>
        <taxon>Tracheophyta</taxon>
        <taxon>Spermatophyta</taxon>
        <taxon>Magnoliopsida</taxon>
        <taxon>eudicotyledons</taxon>
        <taxon>Gunneridae</taxon>
        <taxon>Pentapetalae</taxon>
        <taxon>rosids</taxon>
        <taxon>fabids</taxon>
        <taxon>Cucurbitales</taxon>
        <taxon>Cucurbitaceae</taxon>
        <taxon>Cucurbiteae</taxon>
        <taxon>Cucurbita</taxon>
    </lineage>
</organism>
<sequence>MADFCPPGKNRWPELVGIEARIAEKIIQKENPNVDIVQIFLFGSKSGITMEFCCSRVRLLVNINGVIVGIPSIG</sequence>
<evidence type="ECO:0000313" key="4">
    <source>
        <dbReference type="Proteomes" id="UP000504609"/>
    </source>
</evidence>
<dbReference type="GeneID" id="111463862"/>
<keyword evidence="2" id="KW-0646">Protease inhibitor</keyword>
<dbReference type="SUPFAM" id="SSF54654">
    <property type="entry name" value="CI-2 family of serine protease inhibitors"/>
    <property type="match status" value="1"/>
</dbReference>
<protein>
    <submittedName>
        <fullName evidence="5">Inhibitor of trypsin and hageman factor-like</fullName>
    </submittedName>
</protein>